<comment type="similarity">
    <text evidence="2">Belongs to the GerABKC lipoprotein family.</text>
</comment>
<dbReference type="PANTHER" id="PTHR35789">
    <property type="entry name" value="SPORE GERMINATION PROTEIN B3"/>
    <property type="match status" value="1"/>
</dbReference>
<organism evidence="10 11">
    <name type="scientific">Paenibacillus algorifonticola</name>
    <dbReference type="NCBI Taxonomy" id="684063"/>
    <lineage>
        <taxon>Bacteria</taxon>
        <taxon>Bacillati</taxon>
        <taxon>Bacillota</taxon>
        <taxon>Bacilli</taxon>
        <taxon>Bacillales</taxon>
        <taxon>Paenibacillaceae</taxon>
        <taxon>Paenibacillus</taxon>
    </lineage>
</organism>
<evidence type="ECO:0000313" key="11">
    <source>
        <dbReference type="Proteomes" id="UP000183410"/>
    </source>
</evidence>
<keyword evidence="11" id="KW-1185">Reference proteome</keyword>
<dbReference type="OrthoDB" id="2569624at2"/>
<keyword evidence="5" id="KW-0472">Membrane</keyword>
<dbReference type="InterPro" id="IPR046953">
    <property type="entry name" value="Spore_GerAC-like_C"/>
</dbReference>
<feature type="domain" description="Spore germination protein N-terminal" evidence="9">
    <location>
        <begin position="26"/>
        <end position="201"/>
    </location>
</feature>
<dbReference type="InterPro" id="IPR038501">
    <property type="entry name" value="Spore_GerAC_C_sf"/>
</dbReference>
<keyword evidence="6" id="KW-0564">Palmitate</keyword>
<dbReference type="AlphaFoldDB" id="A0A1I2FS03"/>
<dbReference type="InterPro" id="IPR057336">
    <property type="entry name" value="GerAC_N"/>
</dbReference>
<comment type="subcellular location">
    <subcellularLocation>
        <location evidence="1">Membrane</location>
        <topology evidence="1">Lipid-anchor</topology>
    </subcellularLocation>
</comment>
<dbReference type="GO" id="GO:0009847">
    <property type="term" value="P:spore germination"/>
    <property type="evidence" value="ECO:0007669"/>
    <property type="project" value="InterPro"/>
</dbReference>
<dbReference type="Gene3D" id="3.30.300.210">
    <property type="entry name" value="Nutrient germinant receptor protein C, domain 3"/>
    <property type="match status" value="1"/>
</dbReference>
<dbReference type="Pfam" id="PF25198">
    <property type="entry name" value="Spore_GerAC_N"/>
    <property type="match status" value="1"/>
</dbReference>
<keyword evidence="7" id="KW-0449">Lipoprotein</keyword>
<evidence type="ECO:0000259" key="9">
    <source>
        <dbReference type="Pfam" id="PF25198"/>
    </source>
</evidence>
<accession>A0A1I2FS03</accession>
<evidence type="ECO:0000313" key="10">
    <source>
        <dbReference type="EMBL" id="SFF07783.1"/>
    </source>
</evidence>
<evidence type="ECO:0000256" key="2">
    <source>
        <dbReference type="ARBA" id="ARBA00007886"/>
    </source>
</evidence>
<reference evidence="11" key="1">
    <citation type="submission" date="2016-10" db="EMBL/GenBank/DDBJ databases">
        <authorList>
            <person name="Varghese N."/>
            <person name="Submissions S."/>
        </authorList>
    </citation>
    <scope>NUCLEOTIDE SEQUENCE [LARGE SCALE GENOMIC DNA]</scope>
    <source>
        <strain evidence="11">CGMCC 1.10223</strain>
    </source>
</reference>
<keyword evidence="4" id="KW-0732">Signal</keyword>
<gene>
    <name evidence="10" type="ORF">SAMN04487969_11354</name>
</gene>
<dbReference type="RefSeq" id="WP_046232903.1">
    <property type="nucleotide sequence ID" value="NZ_FONN01000013.1"/>
</dbReference>
<protein>
    <submittedName>
        <fullName evidence="10">Spore germination protein</fullName>
    </submittedName>
</protein>
<dbReference type="PROSITE" id="PS51257">
    <property type="entry name" value="PROKAR_LIPOPROTEIN"/>
    <property type="match status" value="1"/>
</dbReference>
<evidence type="ECO:0000256" key="5">
    <source>
        <dbReference type="ARBA" id="ARBA00023136"/>
    </source>
</evidence>
<dbReference type="NCBIfam" id="TIGR02887">
    <property type="entry name" value="spore_ger_x_C"/>
    <property type="match status" value="1"/>
</dbReference>
<dbReference type="PANTHER" id="PTHR35789:SF1">
    <property type="entry name" value="SPORE GERMINATION PROTEIN B3"/>
    <property type="match status" value="1"/>
</dbReference>
<dbReference type="GO" id="GO:0016020">
    <property type="term" value="C:membrane"/>
    <property type="evidence" value="ECO:0007669"/>
    <property type="project" value="UniProtKB-SubCell"/>
</dbReference>
<dbReference type="EMBL" id="FONN01000013">
    <property type="protein sequence ID" value="SFF07783.1"/>
    <property type="molecule type" value="Genomic_DNA"/>
</dbReference>
<feature type="domain" description="Spore germination GerAC-like C-terminal" evidence="8">
    <location>
        <begin position="214"/>
        <end position="383"/>
    </location>
</feature>
<evidence type="ECO:0000259" key="8">
    <source>
        <dbReference type="Pfam" id="PF05504"/>
    </source>
</evidence>
<dbReference type="Proteomes" id="UP000183410">
    <property type="component" value="Unassembled WGS sequence"/>
</dbReference>
<proteinExistence type="inferred from homology"/>
<dbReference type="InterPro" id="IPR008844">
    <property type="entry name" value="Spore_GerAC-like"/>
</dbReference>
<keyword evidence="3" id="KW-0309">Germination</keyword>
<evidence type="ECO:0000256" key="1">
    <source>
        <dbReference type="ARBA" id="ARBA00004635"/>
    </source>
</evidence>
<evidence type="ECO:0000256" key="4">
    <source>
        <dbReference type="ARBA" id="ARBA00022729"/>
    </source>
</evidence>
<dbReference type="Pfam" id="PF05504">
    <property type="entry name" value="Spore_GerAC"/>
    <property type="match status" value="1"/>
</dbReference>
<name>A0A1I2FS03_9BACL</name>
<evidence type="ECO:0000256" key="3">
    <source>
        <dbReference type="ARBA" id="ARBA00022544"/>
    </source>
</evidence>
<evidence type="ECO:0000256" key="7">
    <source>
        <dbReference type="ARBA" id="ARBA00023288"/>
    </source>
</evidence>
<evidence type="ECO:0000256" key="6">
    <source>
        <dbReference type="ARBA" id="ARBA00023139"/>
    </source>
</evidence>
<sequence>MQISARNRSALLLIIVFPLLLAGCWDRNEIEETGIALGIGIDFPDEQEKGARPIIAMTHQFALPNQFSESTSSKVQKDYVNMSSKGPIVFDNIRELSTRSARPPNYEHLQVIVISEKAARAIDLKNVINFFLRNTETRRSIRVVLSHGKASDIFQQQKSTKTPALELRELTDNYRKTLRIPPPLTLGNMSEHLTGQSSFVMQSAASSPEGAKLSGGAVIKGTTARMIGFLSETETVGVNWLLGGNHSNGIVEGVEPNSGAMLGYEVRKITSSIQPIVQGDNISFRVKIKTTGKLREDWAFPGDAFDADFINRAEQATAAKIKQIAEKALAKTQRQYKVDVAHFGKRLSIKQPAVWKRVKDGWEERFSRMPVSIEVEVDIQEFGTRGTKRN</sequence>